<reference evidence="2" key="1">
    <citation type="submission" date="2017-03" db="EMBL/GenBank/DDBJ databases">
        <title>Full genome sequence of a non-lethal Shewanella isolate that potentiates virulence of Vibio parahaemolyticus causing acute hepatopancreatic necrosis disease (AHPND) in shrimp.</title>
        <authorList>
            <person name="Prachumwat A."/>
            <person name="Sritunyalucksana K."/>
        </authorList>
    </citation>
    <scope>NUCLEOTIDE SEQUENCE [LARGE SCALE GENOMIC DNA]</scope>
    <source>
        <strain evidence="2">TH2012</strain>
    </source>
</reference>
<protein>
    <submittedName>
        <fullName evidence="1">Uncharacterized protein</fullName>
    </submittedName>
</protein>
<evidence type="ECO:0000313" key="1">
    <source>
        <dbReference type="EMBL" id="AZQ11550.1"/>
    </source>
</evidence>
<sequence length="64" mass="7692">MAYYFYINANDDHKIHTYHCKFFSPELDHLFLGVFDDCDLALIEAKKYYPQSKVCNYCNKSFHD</sequence>
<keyword evidence="2" id="KW-1185">Reference proteome</keyword>
<proteinExistence type="predicted"/>
<dbReference type="Proteomes" id="UP000278437">
    <property type="component" value="Chromosome"/>
</dbReference>
<gene>
    <name evidence="1" type="ORF">STH12_02472</name>
</gene>
<accession>A0ABN5TZ81</accession>
<dbReference type="EMBL" id="CP020373">
    <property type="protein sequence ID" value="AZQ11550.1"/>
    <property type="molecule type" value="Genomic_DNA"/>
</dbReference>
<organism evidence="1 2">
    <name type="scientific">Shewanella khirikhana</name>
    <dbReference type="NCBI Taxonomy" id="1965282"/>
    <lineage>
        <taxon>Bacteria</taxon>
        <taxon>Pseudomonadati</taxon>
        <taxon>Pseudomonadota</taxon>
        <taxon>Gammaproteobacteria</taxon>
        <taxon>Alteromonadales</taxon>
        <taxon>Shewanellaceae</taxon>
        <taxon>Shewanella</taxon>
    </lineage>
</organism>
<name>A0ABN5TZ81_9GAMM</name>
<evidence type="ECO:0000313" key="2">
    <source>
        <dbReference type="Proteomes" id="UP000278437"/>
    </source>
</evidence>